<accession>A0AAD5V344</accession>
<evidence type="ECO:0000313" key="3">
    <source>
        <dbReference type="Proteomes" id="UP001212997"/>
    </source>
</evidence>
<evidence type="ECO:0000256" key="1">
    <source>
        <dbReference type="ARBA" id="ARBA00020998"/>
    </source>
</evidence>
<evidence type="ECO:0000313" key="2">
    <source>
        <dbReference type="EMBL" id="KAJ3484951.1"/>
    </source>
</evidence>
<reference evidence="2" key="1">
    <citation type="submission" date="2022-07" db="EMBL/GenBank/DDBJ databases">
        <title>Genome Sequence of Physisporinus lineatus.</title>
        <authorList>
            <person name="Buettner E."/>
        </authorList>
    </citation>
    <scope>NUCLEOTIDE SEQUENCE</scope>
    <source>
        <strain evidence="2">VT162</strain>
    </source>
</reference>
<comment type="caution">
    <text evidence="2">The sequence shown here is derived from an EMBL/GenBank/DDBJ whole genome shotgun (WGS) entry which is preliminary data.</text>
</comment>
<dbReference type="AlphaFoldDB" id="A0AAD5V344"/>
<dbReference type="InterPro" id="IPR036069">
    <property type="entry name" value="DUF34/NIF3_sf"/>
</dbReference>
<gene>
    <name evidence="2" type="ORF">NLI96_g5294</name>
</gene>
<name>A0AAD5V344_9APHY</name>
<protein>
    <recommendedName>
        <fullName evidence="1">ATP phosphoribosyltransferase</fullName>
    </recommendedName>
</protein>
<keyword evidence="3" id="KW-1185">Reference proteome</keyword>
<dbReference type="PANTHER" id="PTHR41774:SF1">
    <property type="entry name" value="NGG1P INTERACTING FACTOR NIF3"/>
    <property type="match status" value="1"/>
</dbReference>
<sequence>MPRFKLVFFSPTASTQTILKHLFTKYPQHVGKIGQYEGCAFVTKGTGQFTPGDEANPAIGTRGELEFVEEHRVEVVVNDNGDNNEIKNAISELKTVHPYEEVAYDVYRLEDF</sequence>
<dbReference type="PANTHER" id="PTHR41774">
    <property type="match status" value="1"/>
</dbReference>
<dbReference type="EMBL" id="JANAWD010000170">
    <property type="protein sequence ID" value="KAJ3484951.1"/>
    <property type="molecule type" value="Genomic_DNA"/>
</dbReference>
<proteinExistence type="predicted"/>
<dbReference type="SUPFAM" id="SSF102705">
    <property type="entry name" value="NIF3 (NGG1p interacting factor 3)-like"/>
    <property type="match status" value="1"/>
</dbReference>
<dbReference type="InterPro" id="IPR015867">
    <property type="entry name" value="N-reg_PII/ATP_PRibTrfase_C"/>
</dbReference>
<dbReference type="Gene3D" id="3.30.70.120">
    <property type="match status" value="1"/>
</dbReference>
<organism evidence="2 3">
    <name type="scientific">Meripilus lineatus</name>
    <dbReference type="NCBI Taxonomy" id="2056292"/>
    <lineage>
        <taxon>Eukaryota</taxon>
        <taxon>Fungi</taxon>
        <taxon>Dikarya</taxon>
        <taxon>Basidiomycota</taxon>
        <taxon>Agaricomycotina</taxon>
        <taxon>Agaricomycetes</taxon>
        <taxon>Polyporales</taxon>
        <taxon>Meripilaceae</taxon>
        <taxon>Meripilus</taxon>
    </lineage>
</organism>
<dbReference type="Proteomes" id="UP001212997">
    <property type="component" value="Unassembled WGS sequence"/>
</dbReference>